<dbReference type="NCBIfam" id="NF007233">
    <property type="entry name" value="PRK09653.1"/>
    <property type="match status" value="1"/>
</dbReference>
<evidence type="ECO:0000256" key="5">
    <source>
        <dbReference type="ARBA" id="ARBA00022679"/>
    </source>
</evidence>
<evidence type="ECO:0000259" key="8">
    <source>
        <dbReference type="Pfam" id="PF01515"/>
    </source>
</evidence>
<organism evidence="9 10">
    <name type="scientific">Bifidobacterium canis</name>
    <dbReference type="NCBI Taxonomy" id="2610880"/>
    <lineage>
        <taxon>Bacteria</taxon>
        <taxon>Bacillati</taxon>
        <taxon>Actinomycetota</taxon>
        <taxon>Actinomycetes</taxon>
        <taxon>Bifidobacteriales</taxon>
        <taxon>Bifidobacteriaceae</taxon>
        <taxon>Bifidobacterium</taxon>
    </lineage>
</organism>
<evidence type="ECO:0000256" key="6">
    <source>
        <dbReference type="ARBA" id="ARBA00023315"/>
    </source>
</evidence>
<evidence type="ECO:0000313" key="9">
    <source>
        <dbReference type="EMBL" id="MUH59034.1"/>
    </source>
</evidence>
<dbReference type="Pfam" id="PF13500">
    <property type="entry name" value="AAA_26"/>
    <property type="match status" value="1"/>
</dbReference>
<evidence type="ECO:0000256" key="3">
    <source>
        <dbReference type="ARBA" id="ARBA00012707"/>
    </source>
</evidence>
<dbReference type="AlphaFoldDB" id="A0A7K1J317"/>
<name>A0A7K1J317_9BIFI</name>
<dbReference type="Gene3D" id="3.40.50.10950">
    <property type="match status" value="1"/>
</dbReference>
<gene>
    <name evidence="9" type="ORF">GSD1FS_0344</name>
</gene>
<sequence>MSLKNVSVISPEPGEGRNVAAIGLVNMLAATAKTSVFRPDVPDNDTFTDSLLKVTKTDQTHEQATGVSTRDAQLNKGDARAKIIERFIETNAQLDPQIRVIVGSDRTNVGDPERFTFNADVSADLQSPVLLTVSALARSVEDIRQTIDACREVVSNAGTQVIGIFVTDCADGNIETISNEFVEYDLPVWTLPYVELGENDEHVDDAIAAFDEHVGKESLLRVLETPFVPPTTPFAFQYDLLARAKSDKQTIVLPEGQDDRIITAADYLLKSEVVNLIIIGDHNEILHRGKELGLTSLEQAKYVSLDDKKLLDQMVPKLCELRAKKGMTEDIALKTLRDANYFGTMLVVLGMADGLVSGAIGSTANTVRPALQLIKTKPTAKAVSGAFLMCLKDHVSVFADCAINLDPDPQQLADIAIQSAETAKSFGVDPRVGMLSYSTLGSGKGPDVDLVVEATAVAQEKRPDLPIVGPIQFDAAWSPTVAKAKAPGNAIAGNVSVFVFPDLDAGNICYKAVQRTSGAVAIGPVLQGLNKPVNDLSRGALVQDIINTIALTAIEAQSNA</sequence>
<dbReference type="PANTHER" id="PTHR43356">
    <property type="entry name" value="PHOSPHATE ACETYLTRANSFERASE"/>
    <property type="match status" value="1"/>
</dbReference>
<dbReference type="PANTHER" id="PTHR43356:SF3">
    <property type="entry name" value="PHOSPHATE ACETYLTRANSFERASE"/>
    <property type="match status" value="1"/>
</dbReference>
<dbReference type="EC" id="2.3.1.8" evidence="3"/>
<dbReference type="InterPro" id="IPR050500">
    <property type="entry name" value="Phos_Acetyltrans/Butyryltrans"/>
</dbReference>
<dbReference type="Gene3D" id="3.40.50.10750">
    <property type="entry name" value="Isocitrate/Isopropylmalate dehydrogenase-like"/>
    <property type="match status" value="1"/>
</dbReference>
<keyword evidence="5 9" id="KW-0808">Transferase</keyword>
<dbReference type="EMBL" id="WNLP01000001">
    <property type="protein sequence ID" value="MUH59034.1"/>
    <property type="molecule type" value="Genomic_DNA"/>
</dbReference>
<evidence type="ECO:0000256" key="2">
    <source>
        <dbReference type="ARBA" id="ARBA00004989"/>
    </source>
</evidence>
<dbReference type="NCBIfam" id="NF004167">
    <property type="entry name" value="PRK05632.1"/>
    <property type="match status" value="1"/>
</dbReference>
<evidence type="ECO:0000256" key="7">
    <source>
        <dbReference type="ARBA" id="ARBA00031108"/>
    </source>
</evidence>
<evidence type="ECO:0000256" key="1">
    <source>
        <dbReference type="ARBA" id="ARBA00000705"/>
    </source>
</evidence>
<feature type="domain" description="Phosphate acetyl/butaryl transferase" evidence="8">
    <location>
        <begin position="236"/>
        <end position="553"/>
    </location>
</feature>
<evidence type="ECO:0000256" key="4">
    <source>
        <dbReference type="ARBA" id="ARBA00021528"/>
    </source>
</evidence>
<dbReference type="GO" id="GO:0008959">
    <property type="term" value="F:phosphate acetyltransferase activity"/>
    <property type="evidence" value="ECO:0007669"/>
    <property type="project" value="UniProtKB-EC"/>
</dbReference>
<dbReference type="RefSeq" id="WP_343030155.1">
    <property type="nucleotide sequence ID" value="NZ_WNLP01000001.1"/>
</dbReference>
<dbReference type="InterPro" id="IPR042112">
    <property type="entry name" value="P_AcTrfase_dom2"/>
</dbReference>
<comment type="pathway">
    <text evidence="2">Metabolic intermediate biosynthesis; acetyl-CoA biosynthesis; acetyl-CoA from acetate: step 2/2.</text>
</comment>
<keyword evidence="6" id="KW-0012">Acyltransferase</keyword>
<evidence type="ECO:0000313" key="10">
    <source>
        <dbReference type="Proteomes" id="UP000487882"/>
    </source>
</evidence>
<dbReference type="NCBIfam" id="TIGR00651">
    <property type="entry name" value="pta"/>
    <property type="match status" value="1"/>
</dbReference>
<dbReference type="Proteomes" id="UP000487882">
    <property type="component" value="Unassembled WGS sequence"/>
</dbReference>
<accession>A0A7K1J317</accession>
<comment type="caution">
    <text evidence="9">The sequence shown here is derived from an EMBL/GenBank/DDBJ whole genome shotgun (WGS) entry which is preliminary data.</text>
</comment>
<comment type="catalytic activity">
    <reaction evidence="1">
        <text>acetyl-CoA + phosphate = acetyl phosphate + CoA</text>
        <dbReference type="Rhea" id="RHEA:19521"/>
        <dbReference type="ChEBI" id="CHEBI:22191"/>
        <dbReference type="ChEBI" id="CHEBI:43474"/>
        <dbReference type="ChEBI" id="CHEBI:57287"/>
        <dbReference type="ChEBI" id="CHEBI:57288"/>
        <dbReference type="EC" id="2.3.1.8"/>
    </reaction>
</comment>
<dbReference type="InterPro" id="IPR002505">
    <property type="entry name" value="PTA_PTB"/>
</dbReference>
<dbReference type="InterPro" id="IPR042113">
    <property type="entry name" value="P_AcTrfase_dom1"/>
</dbReference>
<keyword evidence="10" id="KW-1185">Reference proteome</keyword>
<proteinExistence type="predicted"/>
<dbReference type="InterPro" id="IPR004614">
    <property type="entry name" value="P_AcTrfase"/>
</dbReference>
<dbReference type="Pfam" id="PF01515">
    <property type="entry name" value="PTA_PTB"/>
    <property type="match status" value="1"/>
</dbReference>
<protein>
    <recommendedName>
        <fullName evidence="4">Phosphate acetyltransferase</fullName>
        <ecNumber evidence="3">2.3.1.8</ecNumber>
    </recommendedName>
    <alternativeName>
        <fullName evidence="7">Phosphotransacetylase</fullName>
    </alternativeName>
</protein>
<dbReference type="SUPFAM" id="SSF53659">
    <property type="entry name" value="Isocitrate/Isopropylmalate dehydrogenase-like"/>
    <property type="match status" value="1"/>
</dbReference>
<reference evidence="9 10" key="1">
    <citation type="submission" date="2019-09" db="EMBL/GenBank/DDBJ databases">
        <title>Bifidobacterium canis sp. nov., isolated from the digestive tract of German Shepherd dog puppy.</title>
        <authorList>
            <person name="Bunesova V."/>
        </authorList>
    </citation>
    <scope>NUCLEOTIDE SEQUENCE [LARGE SCALE GENOMIC DNA]</scope>
    <source>
        <strain evidence="9 10">GSD1FS</strain>
    </source>
</reference>